<feature type="domain" description="Tyr recombinase" evidence="3">
    <location>
        <begin position="122"/>
        <end position="310"/>
    </location>
</feature>
<name>A0ABS4QN18_9NOCA</name>
<evidence type="ECO:0000256" key="2">
    <source>
        <dbReference type="ARBA" id="ARBA00023172"/>
    </source>
</evidence>
<comment type="caution">
    <text evidence="4">The sequence shown here is derived from an EMBL/GenBank/DDBJ whole genome shotgun (WGS) entry which is preliminary data.</text>
</comment>
<dbReference type="Pfam" id="PF00589">
    <property type="entry name" value="Phage_integrase"/>
    <property type="match status" value="1"/>
</dbReference>
<protein>
    <submittedName>
        <fullName evidence="4">Site-specific recombinase XerD</fullName>
    </submittedName>
</protein>
<accession>A0ABS4QN18</accession>
<dbReference type="Proteomes" id="UP001519325">
    <property type="component" value="Unassembled WGS sequence"/>
</dbReference>
<dbReference type="Gene3D" id="1.10.150.130">
    <property type="match status" value="1"/>
</dbReference>
<dbReference type="Gene3D" id="1.10.443.10">
    <property type="entry name" value="Intergrase catalytic core"/>
    <property type="match status" value="1"/>
</dbReference>
<dbReference type="SUPFAM" id="SSF56349">
    <property type="entry name" value="DNA breaking-rejoining enzymes"/>
    <property type="match status" value="1"/>
</dbReference>
<proteinExistence type="predicted"/>
<dbReference type="RefSeq" id="WP_209896402.1">
    <property type="nucleotide sequence ID" value="NZ_JAGGMR010000001.1"/>
</dbReference>
<organism evidence="4 5">
    <name type="scientific">Nocardia goodfellowii</name>
    <dbReference type="NCBI Taxonomy" id="882446"/>
    <lineage>
        <taxon>Bacteria</taxon>
        <taxon>Bacillati</taxon>
        <taxon>Actinomycetota</taxon>
        <taxon>Actinomycetes</taxon>
        <taxon>Mycobacteriales</taxon>
        <taxon>Nocardiaceae</taxon>
        <taxon>Nocardia</taxon>
    </lineage>
</organism>
<dbReference type="InterPro" id="IPR002104">
    <property type="entry name" value="Integrase_catalytic"/>
</dbReference>
<reference evidence="4 5" key="1">
    <citation type="submission" date="2021-03" db="EMBL/GenBank/DDBJ databases">
        <title>Sequencing the genomes of 1000 actinobacteria strains.</title>
        <authorList>
            <person name="Klenk H.-P."/>
        </authorList>
    </citation>
    <scope>NUCLEOTIDE SEQUENCE [LARGE SCALE GENOMIC DNA]</scope>
    <source>
        <strain evidence="4 5">DSM 45516</strain>
    </source>
</reference>
<evidence type="ECO:0000259" key="3">
    <source>
        <dbReference type="PROSITE" id="PS51898"/>
    </source>
</evidence>
<gene>
    <name evidence="4" type="ORF">BJ987_006003</name>
</gene>
<sequence>MSVNAPDAPLDLFSIEVAVAPLLTGFTALLAGHQNLAPRARKAYLERVTHFLGWIRETGGFADALHSARGRDRAVDAYLGAAVADRGVAGRTVNFSLTALNIFYEWLGLGELPMPRVLVDPVNPHTLELAEQRAVLRAAAARGPRAYALVVLGFDVGPRKSELVDLDLAGVDLAKWPGQLTIPETTGGSRTVPLGPGARTALVAWLPERRRLLRGHEQRALFITEQAPPRRLAQRTLDDAIRAIGHDAGVDLSPGLLRATAEQRMLREGLAPELVATRLGRRSSDPDRASALLRETPHRRTRVPLTDSAQLDLFGDIAEA</sequence>
<keyword evidence="5" id="KW-1185">Reference proteome</keyword>
<evidence type="ECO:0000313" key="5">
    <source>
        <dbReference type="Proteomes" id="UP001519325"/>
    </source>
</evidence>
<dbReference type="EMBL" id="JAGGMR010000001">
    <property type="protein sequence ID" value="MBP2193102.1"/>
    <property type="molecule type" value="Genomic_DNA"/>
</dbReference>
<evidence type="ECO:0000256" key="1">
    <source>
        <dbReference type="ARBA" id="ARBA00023125"/>
    </source>
</evidence>
<dbReference type="InterPro" id="IPR010998">
    <property type="entry name" value="Integrase_recombinase_N"/>
</dbReference>
<keyword evidence="2" id="KW-0233">DNA recombination</keyword>
<evidence type="ECO:0000313" key="4">
    <source>
        <dbReference type="EMBL" id="MBP2193102.1"/>
    </source>
</evidence>
<keyword evidence="1" id="KW-0238">DNA-binding</keyword>
<dbReference type="InterPro" id="IPR013762">
    <property type="entry name" value="Integrase-like_cat_sf"/>
</dbReference>
<dbReference type="PROSITE" id="PS51898">
    <property type="entry name" value="TYR_RECOMBINASE"/>
    <property type="match status" value="1"/>
</dbReference>
<dbReference type="InterPro" id="IPR011010">
    <property type="entry name" value="DNA_brk_join_enz"/>
</dbReference>
<dbReference type="CDD" id="cd00397">
    <property type="entry name" value="DNA_BRE_C"/>
    <property type="match status" value="1"/>
</dbReference>